<dbReference type="Proteomes" id="UP001437256">
    <property type="component" value="Unassembled WGS sequence"/>
</dbReference>
<comment type="caution">
    <text evidence="2">The sequence shown here is derived from an EMBL/GenBank/DDBJ whole genome shotgun (WGS) entry which is preliminary data.</text>
</comment>
<gene>
    <name evidence="2" type="ORF">AAF712_009181</name>
</gene>
<accession>A0ABR2ZS98</accession>
<feature type="region of interest" description="Disordered" evidence="1">
    <location>
        <begin position="506"/>
        <end position="543"/>
    </location>
</feature>
<dbReference type="EMBL" id="JBBXMP010000071">
    <property type="protein sequence ID" value="KAL0063899.1"/>
    <property type="molecule type" value="Genomic_DNA"/>
</dbReference>
<protein>
    <recommendedName>
        <fullName evidence="4">F-box domain-containing protein</fullName>
    </recommendedName>
</protein>
<feature type="compositionally biased region" description="Basic and acidic residues" evidence="1">
    <location>
        <begin position="526"/>
        <end position="535"/>
    </location>
</feature>
<evidence type="ECO:0008006" key="4">
    <source>
        <dbReference type="Google" id="ProtNLM"/>
    </source>
</evidence>
<evidence type="ECO:0000313" key="2">
    <source>
        <dbReference type="EMBL" id="KAL0063899.1"/>
    </source>
</evidence>
<name>A0ABR2ZS98_9AGAR</name>
<reference evidence="2 3" key="1">
    <citation type="submission" date="2024-05" db="EMBL/GenBank/DDBJ databases">
        <title>A draft genome resource for the thread blight pathogen Marasmius tenuissimus strain MS-2.</title>
        <authorList>
            <person name="Yulfo-Soto G.E."/>
            <person name="Baruah I.K."/>
            <person name="Amoako-Attah I."/>
            <person name="Bukari Y."/>
            <person name="Meinhardt L.W."/>
            <person name="Bailey B.A."/>
            <person name="Cohen S.P."/>
        </authorList>
    </citation>
    <scope>NUCLEOTIDE SEQUENCE [LARGE SCALE GENOMIC DNA]</scope>
    <source>
        <strain evidence="2 3">MS-2</strain>
    </source>
</reference>
<evidence type="ECO:0000256" key="1">
    <source>
        <dbReference type="SAM" id="MobiDB-lite"/>
    </source>
</evidence>
<sequence>MPLRFQDGIQTYMHHYNSSRHRTLVDLPNELIDEIAFHAACPELDWNATTTGGLLGLPCSLTSLLLTCKRVYSVLVPSNGGGGGAVWRRIFRYKFSSSAVERRFGMAGNGTWARKTGTRITSSDYHFQLKLYVRALRDVQHRAARLDDSETYNKALDEPILSSPDDESQSIEELMWVLWVMCLEDDGINRLQLDFVGAYGWVEAYIHRRLNDGAEENGGWPLDNAVNSCALHIFWYLTTKERLFLESSQSREEIVRLVLPYVTGPFRYTSTFVPPNHFRVPLSSEDPFSAASNVPSQDSSFSIDLAKPTPGISESAVRSSYPVYLSPNERTWNHIFYNRRIPMTIPLITEAAKLVYAARRELWKIHVPEARFSRTRWEFNQLHGYGPSRGRMTPPREVMPTLEDFDEFNDCLLGGEAGDRDSRVSIAGTGSREWRARGGGTALTRVPAVLYRSLPSSSPLALTPSRYSPLRLTDVVSVDESPCQSRDWDKDWQRLRSCLSWSEEFDTDSDVEGDEDVESLSGSEDDSNHENEPCHLPESSSTTTYGSGDMAGLWAGKLFLPSETHFSALLNGDRLPLNFNEGTLGPLVSVPVYMRLREYRLERSGGNDPRPPEGPMSNGWFPWGTTFRESEGRVVVSVPAGSQAGRKTEDFVYRTALPTDDSHLSSSIDEDTILIGQTDPRHGDAWHPYRFFGRVRRWDGCVCLIRVPLGLEDDDASGTSATSTTTSTNATTPTTIRAKPTIMFYGSLVGGERNFVGNWRVASPASSASSHPDADWEWSPQWEGGISLGKRAEW</sequence>
<proteinExistence type="predicted"/>
<feature type="compositionally biased region" description="Acidic residues" evidence="1">
    <location>
        <begin position="506"/>
        <end position="525"/>
    </location>
</feature>
<keyword evidence="3" id="KW-1185">Reference proteome</keyword>
<evidence type="ECO:0000313" key="3">
    <source>
        <dbReference type="Proteomes" id="UP001437256"/>
    </source>
</evidence>
<organism evidence="2 3">
    <name type="scientific">Marasmius tenuissimus</name>
    <dbReference type="NCBI Taxonomy" id="585030"/>
    <lineage>
        <taxon>Eukaryota</taxon>
        <taxon>Fungi</taxon>
        <taxon>Dikarya</taxon>
        <taxon>Basidiomycota</taxon>
        <taxon>Agaricomycotina</taxon>
        <taxon>Agaricomycetes</taxon>
        <taxon>Agaricomycetidae</taxon>
        <taxon>Agaricales</taxon>
        <taxon>Marasmiineae</taxon>
        <taxon>Marasmiaceae</taxon>
        <taxon>Marasmius</taxon>
    </lineage>
</organism>